<dbReference type="InterPro" id="IPR000073">
    <property type="entry name" value="AB_hydrolase_1"/>
</dbReference>
<evidence type="ECO:0000256" key="1">
    <source>
        <dbReference type="SAM" id="MobiDB-lite"/>
    </source>
</evidence>
<dbReference type="Gene3D" id="3.40.50.1820">
    <property type="entry name" value="alpha/beta hydrolase"/>
    <property type="match status" value="2"/>
</dbReference>
<feature type="domain" description="AB hydrolase-1" evidence="2">
    <location>
        <begin position="80"/>
        <end position="316"/>
    </location>
</feature>
<feature type="region of interest" description="Disordered" evidence="1">
    <location>
        <begin position="605"/>
        <end position="631"/>
    </location>
</feature>
<accession>A0A9Q0G1V4</accession>
<dbReference type="AlphaFoldDB" id="A0A9Q0G1V4"/>
<evidence type="ECO:0000313" key="4">
    <source>
        <dbReference type="Proteomes" id="UP001141552"/>
    </source>
</evidence>
<organism evidence="3 4">
    <name type="scientific">Turnera subulata</name>
    <dbReference type="NCBI Taxonomy" id="218843"/>
    <lineage>
        <taxon>Eukaryota</taxon>
        <taxon>Viridiplantae</taxon>
        <taxon>Streptophyta</taxon>
        <taxon>Embryophyta</taxon>
        <taxon>Tracheophyta</taxon>
        <taxon>Spermatophyta</taxon>
        <taxon>Magnoliopsida</taxon>
        <taxon>eudicotyledons</taxon>
        <taxon>Gunneridae</taxon>
        <taxon>Pentapetalae</taxon>
        <taxon>rosids</taxon>
        <taxon>fabids</taxon>
        <taxon>Malpighiales</taxon>
        <taxon>Passifloraceae</taxon>
        <taxon>Turnera</taxon>
    </lineage>
</organism>
<dbReference type="PANTHER" id="PTHR43139">
    <property type="entry name" value="SI:DKEY-122A22.2"/>
    <property type="match status" value="1"/>
</dbReference>
<dbReference type="InterPro" id="IPR029058">
    <property type="entry name" value="AB_hydrolase_fold"/>
</dbReference>
<feature type="domain" description="AB hydrolase-1" evidence="2">
    <location>
        <begin position="355"/>
        <end position="590"/>
    </location>
</feature>
<dbReference type="PANTHER" id="PTHR43139:SF37">
    <property type="entry name" value="ALPHA_BETA-HYDROLASES SUPERFAMILY PROTEIN"/>
    <property type="match status" value="1"/>
</dbReference>
<keyword evidence="4" id="KW-1185">Reference proteome</keyword>
<dbReference type="InterPro" id="IPR052370">
    <property type="entry name" value="Meta-cleavage_hydrolase"/>
</dbReference>
<gene>
    <name evidence="3" type="ORF">Tsubulata_032464</name>
</gene>
<protein>
    <recommendedName>
        <fullName evidence="2">AB hydrolase-1 domain-containing protein</fullName>
    </recommendedName>
</protein>
<sequence>MDSSKLLNSFTFYASTTLSMFRYLISFSLKFTQIPIFFTLIDTLISTYYRFCDLSPFTVDLDDQTTVHFWISNHRRHHKPNLVIIHGYGGDARWQFYHQVGPLSDKFNLFVPDLVFFGKSYSGRSDRTDVFQASCVVQGLKRLGVDRFSVYSISYGGYVAYRVAQMCPAGVVEKVVIVSSGVGSTCDQRDEQIRRVGRDPRDLLVPRHPRDLRMLVRLTTYKDDPLRWLPDFVLREFIYAMYNTHRKEKLELVEHLLAKAPDSDLPTLNQETLLIWGDKDNVFPVNLAYQLQRHLGPKSRLEIIKDTGHAANVESPDALNNLIISVCCLSPYTINLDPETAMHFWTTKDTSPSKPNLVMIHGYGGDARSQFLYQVGGLSRKFNLYMPDLLFFGKSYSHNPDRTDVFQARCVVEGLKKLGVDRFSVYSISYGGFVAYRMAEMYPEEVERVVIVSAGVGCTEEQKSHQLRKIGRDPKRLLLPENPADLRVLLSLSMCRSNPLKWVPDFFLQCLIDGLGGNNKKQKLELVDHLLANKTDRDLPILSQETLLIWGDHDNVFPIEFAHQLQRHLGAKSRLEIIKDTGHAANVESPEAAAVAGIADATDKAATTAMSDAGTPSASPSGGGAGVELSK</sequence>
<dbReference type="OrthoDB" id="6431331at2759"/>
<feature type="compositionally biased region" description="Gly residues" evidence="1">
    <location>
        <begin position="621"/>
        <end position="631"/>
    </location>
</feature>
<feature type="compositionally biased region" description="Low complexity" evidence="1">
    <location>
        <begin position="605"/>
        <end position="620"/>
    </location>
</feature>
<comment type="caution">
    <text evidence="3">The sequence shown here is derived from an EMBL/GenBank/DDBJ whole genome shotgun (WGS) entry which is preliminary data.</text>
</comment>
<dbReference type="EMBL" id="JAKUCV010002710">
    <property type="protein sequence ID" value="KAJ4841707.1"/>
    <property type="molecule type" value="Genomic_DNA"/>
</dbReference>
<evidence type="ECO:0000259" key="2">
    <source>
        <dbReference type="Pfam" id="PF00561"/>
    </source>
</evidence>
<name>A0A9Q0G1V4_9ROSI</name>
<evidence type="ECO:0000313" key="3">
    <source>
        <dbReference type="EMBL" id="KAJ4841707.1"/>
    </source>
</evidence>
<dbReference type="Proteomes" id="UP001141552">
    <property type="component" value="Unassembled WGS sequence"/>
</dbReference>
<reference evidence="3" key="1">
    <citation type="submission" date="2022-02" db="EMBL/GenBank/DDBJ databases">
        <authorList>
            <person name="Henning P.M."/>
            <person name="McCubbin A.G."/>
            <person name="Shore J.S."/>
        </authorList>
    </citation>
    <scope>NUCLEOTIDE SEQUENCE</scope>
    <source>
        <strain evidence="3">F60SS</strain>
        <tissue evidence="3">Leaves</tissue>
    </source>
</reference>
<dbReference type="SUPFAM" id="SSF53474">
    <property type="entry name" value="alpha/beta-Hydrolases"/>
    <property type="match status" value="2"/>
</dbReference>
<proteinExistence type="predicted"/>
<reference evidence="3" key="2">
    <citation type="journal article" date="2023" name="Plants (Basel)">
        <title>Annotation of the Turnera subulata (Passifloraceae) Draft Genome Reveals the S-Locus Evolved after the Divergence of Turneroideae from Passifloroideae in a Stepwise Manner.</title>
        <authorList>
            <person name="Henning P.M."/>
            <person name="Roalson E.H."/>
            <person name="Mir W."/>
            <person name="McCubbin A.G."/>
            <person name="Shore J.S."/>
        </authorList>
    </citation>
    <scope>NUCLEOTIDE SEQUENCE</scope>
    <source>
        <strain evidence="3">F60SS</strain>
    </source>
</reference>
<dbReference type="Pfam" id="PF00561">
    <property type="entry name" value="Abhydrolase_1"/>
    <property type="match status" value="2"/>
</dbReference>
<dbReference type="PRINTS" id="PR00111">
    <property type="entry name" value="ABHYDROLASE"/>
</dbReference>